<accession>A0A8S1ZUR2</accession>
<keyword evidence="11" id="KW-0496">Mitochondrion</keyword>
<comment type="subcellular location">
    <subcellularLocation>
        <location evidence="1">Mitochondrion inner membrane</location>
        <topology evidence="1">Multi-pass membrane protein</topology>
    </subcellularLocation>
</comment>
<dbReference type="PANTHER" id="PTHR45635">
    <property type="entry name" value="ADP,ATP CARRIER PROTEIN 1-RELATED-RELATED"/>
    <property type="match status" value="1"/>
</dbReference>
<dbReference type="GO" id="GO:0140021">
    <property type="term" value="P:mitochondrial ADP transmembrane transport"/>
    <property type="evidence" value="ECO:0007669"/>
    <property type="project" value="InterPro"/>
</dbReference>
<protein>
    <recommendedName>
        <fullName evidence="24">BTB/POZ domain-containing protein</fullName>
    </recommendedName>
</protein>
<dbReference type="SUPFAM" id="SSF103506">
    <property type="entry name" value="Mitochondrial carrier"/>
    <property type="match status" value="1"/>
</dbReference>
<evidence type="ECO:0000256" key="4">
    <source>
        <dbReference type="ARBA" id="ARBA00011245"/>
    </source>
</evidence>
<dbReference type="GO" id="GO:1990544">
    <property type="term" value="P:mitochondrial ATP transmembrane transport"/>
    <property type="evidence" value="ECO:0007669"/>
    <property type="project" value="InterPro"/>
</dbReference>
<evidence type="ECO:0000256" key="19">
    <source>
        <dbReference type="SAM" id="Phobius"/>
    </source>
</evidence>
<dbReference type="InterPro" id="IPR018108">
    <property type="entry name" value="MCP_transmembrane"/>
</dbReference>
<keyword evidence="5" id="KW-0813">Transport</keyword>
<dbReference type="InterPro" id="IPR000210">
    <property type="entry name" value="BTB/POZ_dom"/>
</dbReference>
<keyword evidence="17" id="KW-0175">Coiled coil</keyword>
<evidence type="ECO:0000313" key="23">
    <source>
        <dbReference type="Proteomes" id="UP000682877"/>
    </source>
</evidence>
<comment type="pathway">
    <text evidence="2">Protein modification; protein ubiquitination.</text>
</comment>
<sequence>MVDQVQHPTIAQKAAGQFMRSSVSKDVQVGYQRPSMYQRHATYGNYSNAAFQFPPTSSRMLATTASPVFVQTPGEKGFTNFALDFLMGGVSAAVSKTAAAPIERVKLLIQNQDEMIKAGRLSEPYKGIGDCFGRTIKDEGFGSLWRGNTANVIRYFPTQALNFAFKDYFKRLFNFKKDRDGYWKWFAGNLASGGAAGASSLLFVYSLDYARTRLANDAKAAKKGGGGRQFDGLVDVYRKTLKTDGIAGLYRGFNISCVGIIVYRGLYFGLYDSVKPVLLTGDLQDSFFASFALGWVITNGAGLASYPIDTVRRRMMMTSGEAVKYKSSLDAFTQILKNEGAKSLFKGAGANILRAVAGAGVLSGYDKLQLIVFGKKLLLKFIVKVTMGIISDSAQSHSSSSAPPPSIFSSSFATRIFSDVAGDITIVVDGESFLLHKFPLVARCGKIRKMVAEMKESSSNLSYTELRDFPGGSKTFELAMKFCYGINFEITISNVVAIRCAAGYLEMTEDFKEENLIARTETYLEQVAFRSLEKSVEVLCSCETLHPQDIAETARIPERCVEAIAVNACREQLVLGLSRLNRGNESTEVNRGDSPEWWIEDLSALRIDYYARVVSAMARTGLRSESIITSLMHYAQESLKGIRNCKERTKLDSGTIENEQRNVIEAIVSLFPNDKVPLSFLFGMLRVGITINVAISCRLELERRIAQQLETVSLDDLLIPVVQEGDSMYDVDTVHRILVCFLKKIKEEEEYDEDCCYDNETENLIGSTCHSSLLKVGRIMDAYLAEIAPDPCLSLHKFMALIEILPDYARVMDDGLYRAIDMFLKGHPSLNEQECKSLCKFIDTQKLSQEACNHVAQNDRLPVQMVVRVLYSEQLRMKNVVSGESGDGLLLSSQKLSSGNPSGAVSPRDTYASLRRENRELKLEISRVRVRLTELEKEQILMKQGMMEKSGHGGTLLTSLSKGIGRISIFGGRPTEEKLRKANRKSRSRLERKTVRSRPESMF</sequence>
<keyword evidence="9" id="KW-0999">Mitochondrion inner membrane</keyword>
<evidence type="ECO:0000256" key="17">
    <source>
        <dbReference type="SAM" id="Coils"/>
    </source>
</evidence>
<comment type="similarity">
    <text evidence="3">Belongs to the mitochondrial carrier (TC 2.A.29) family.</text>
</comment>
<dbReference type="Pfam" id="PF03000">
    <property type="entry name" value="NPH3"/>
    <property type="match status" value="1"/>
</dbReference>
<comment type="function">
    <text evidence="14">ADP:ATP antiporter that mediates import of ADP into the mitochondrial matrix for ATP synthesis, and export of ATP out to fuel the cell. Cycles between the cytoplasmic-open state (c-state) and the matrix-open state (m-state): operates by the alternating access mechanism with a single substrate-binding site intermittently exposed to either the cytosolic (c-state) or matrix (m-state) side of the inner mitochondrial membrane.</text>
</comment>
<keyword evidence="8" id="KW-0677">Repeat</keyword>
<dbReference type="PROSITE" id="PS51649">
    <property type="entry name" value="NPH3"/>
    <property type="match status" value="1"/>
</dbReference>
<dbReference type="PRINTS" id="PR00927">
    <property type="entry name" value="ADPTRNSLCASE"/>
</dbReference>
<evidence type="ECO:0000313" key="22">
    <source>
        <dbReference type="EMBL" id="CAE5966552.1"/>
    </source>
</evidence>
<dbReference type="GO" id="GO:0005743">
    <property type="term" value="C:mitochondrial inner membrane"/>
    <property type="evidence" value="ECO:0007669"/>
    <property type="project" value="UniProtKB-SubCell"/>
</dbReference>
<dbReference type="InterPro" id="IPR002113">
    <property type="entry name" value="ADT_euk_type"/>
</dbReference>
<evidence type="ECO:0000256" key="14">
    <source>
        <dbReference type="ARBA" id="ARBA00045250"/>
    </source>
</evidence>
<feature type="domain" description="BTB" evidence="20">
    <location>
        <begin position="422"/>
        <end position="492"/>
    </location>
</feature>
<feature type="transmembrane region" description="Helical" evidence="19">
    <location>
        <begin position="287"/>
        <end position="308"/>
    </location>
</feature>
<evidence type="ECO:0000256" key="18">
    <source>
        <dbReference type="SAM" id="MobiDB-lite"/>
    </source>
</evidence>
<dbReference type="Gene3D" id="3.30.710.10">
    <property type="entry name" value="Potassium Channel Kv1.1, Chain A"/>
    <property type="match status" value="1"/>
</dbReference>
<keyword evidence="23" id="KW-1185">Reference proteome</keyword>
<feature type="coiled-coil region" evidence="17">
    <location>
        <begin position="911"/>
        <end position="938"/>
    </location>
</feature>
<evidence type="ECO:0000256" key="6">
    <source>
        <dbReference type="ARBA" id="ARBA00022449"/>
    </source>
</evidence>
<evidence type="ECO:0000259" key="21">
    <source>
        <dbReference type="PROSITE" id="PS51649"/>
    </source>
</evidence>
<dbReference type="PROSITE" id="PS50097">
    <property type="entry name" value="BTB"/>
    <property type="match status" value="1"/>
</dbReference>
<evidence type="ECO:0000256" key="9">
    <source>
        <dbReference type="ARBA" id="ARBA00022792"/>
    </source>
</evidence>
<keyword evidence="7 15" id="KW-0812">Transmembrane</keyword>
<evidence type="ECO:0000256" key="11">
    <source>
        <dbReference type="ARBA" id="ARBA00023128"/>
    </source>
</evidence>
<evidence type="ECO:0000256" key="16">
    <source>
        <dbReference type="PROSITE-ProRule" id="PRU00982"/>
    </source>
</evidence>
<keyword evidence="10 19" id="KW-1133">Transmembrane helix</keyword>
<evidence type="ECO:0000259" key="20">
    <source>
        <dbReference type="PROSITE" id="PS50097"/>
    </source>
</evidence>
<dbReference type="PROSITE" id="PS50920">
    <property type="entry name" value="SOLCAR"/>
    <property type="match status" value="3"/>
</dbReference>
<dbReference type="PRINTS" id="PR00926">
    <property type="entry name" value="MITOCARRIER"/>
</dbReference>
<keyword evidence="6" id="KW-0050">Antiport</keyword>
<evidence type="ECO:0000256" key="1">
    <source>
        <dbReference type="ARBA" id="ARBA00004448"/>
    </source>
</evidence>
<dbReference type="PANTHER" id="PTHR45635:SF41">
    <property type="entry name" value="ADP,ATP CARRIER PROTEIN 1, MITOCHONDRIAL"/>
    <property type="match status" value="1"/>
</dbReference>
<feature type="repeat" description="Solcar" evidence="15">
    <location>
        <begin position="184"/>
        <end position="277"/>
    </location>
</feature>
<dbReference type="Gene3D" id="1.50.40.10">
    <property type="entry name" value="Mitochondrial carrier domain"/>
    <property type="match status" value="1"/>
</dbReference>
<feature type="repeat" description="Solcar" evidence="15">
    <location>
        <begin position="285"/>
        <end position="371"/>
    </location>
</feature>
<dbReference type="SMART" id="SM00225">
    <property type="entry name" value="BTB"/>
    <property type="match status" value="1"/>
</dbReference>
<evidence type="ECO:0008006" key="24">
    <source>
        <dbReference type="Google" id="ProtNLM"/>
    </source>
</evidence>
<dbReference type="InterPro" id="IPR027356">
    <property type="entry name" value="NPH3_dom"/>
</dbReference>
<reference evidence="22" key="1">
    <citation type="submission" date="2021-01" db="EMBL/GenBank/DDBJ databases">
        <authorList>
            <person name="Bezrukov I."/>
        </authorList>
    </citation>
    <scope>NUCLEOTIDE SEQUENCE</scope>
</reference>
<feature type="region of interest" description="Disordered" evidence="18">
    <location>
        <begin position="977"/>
        <end position="1003"/>
    </location>
</feature>
<comment type="catalytic activity">
    <reaction evidence="13">
        <text>ADP(in) + ATP(out) = ADP(out) + ATP(in)</text>
        <dbReference type="Rhea" id="RHEA:34999"/>
        <dbReference type="ChEBI" id="CHEBI:30616"/>
        <dbReference type="ChEBI" id="CHEBI:456216"/>
    </reaction>
    <physiologicalReaction direction="left-to-right" evidence="13">
        <dbReference type="Rhea" id="RHEA:35000"/>
    </physiologicalReaction>
</comment>
<evidence type="ECO:0000256" key="15">
    <source>
        <dbReference type="PROSITE-ProRule" id="PRU00282"/>
    </source>
</evidence>
<feature type="transmembrane region" description="Helical" evidence="19">
    <location>
        <begin position="182"/>
        <end position="205"/>
    </location>
</feature>
<keyword evidence="12 15" id="KW-0472">Membrane</keyword>
<dbReference type="FunFam" id="1.50.40.10:FF:000001">
    <property type="entry name" value="ADP,ATP carrier protein, mitochondrial"/>
    <property type="match status" value="1"/>
</dbReference>
<dbReference type="InterPro" id="IPR023395">
    <property type="entry name" value="MCP_dom_sf"/>
</dbReference>
<evidence type="ECO:0000256" key="10">
    <source>
        <dbReference type="ARBA" id="ARBA00022989"/>
    </source>
</evidence>
<dbReference type="Pfam" id="PF00153">
    <property type="entry name" value="Mito_carr"/>
    <property type="match status" value="3"/>
</dbReference>
<dbReference type="InterPro" id="IPR002067">
    <property type="entry name" value="MCP"/>
</dbReference>
<comment type="similarity">
    <text evidence="16">Belongs to the NPH3 family.</text>
</comment>
<feature type="repeat" description="Solcar" evidence="15">
    <location>
        <begin position="79"/>
        <end position="172"/>
    </location>
</feature>
<dbReference type="Pfam" id="PF00651">
    <property type="entry name" value="BTB"/>
    <property type="match status" value="1"/>
</dbReference>
<evidence type="ECO:0000256" key="8">
    <source>
        <dbReference type="ARBA" id="ARBA00022737"/>
    </source>
</evidence>
<dbReference type="Proteomes" id="UP000682877">
    <property type="component" value="Chromosome 3"/>
</dbReference>
<dbReference type="AlphaFoldDB" id="A0A8S1ZUR2"/>
<evidence type="ECO:0000256" key="12">
    <source>
        <dbReference type="ARBA" id="ARBA00023136"/>
    </source>
</evidence>
<dbReference type="EMBL" id="LR999453">
    <property type="protein sequence ID" value="CAE5966552.1"/>
    <property type="molecule type" value="Genomic_DNA"/>
</dbReference>
<dbReference type="GO" id="GO:0005471">
    <property type="term" value="F:ATP:ADP antiporter activity"/>
    <property type="evidence" value="ECO:0007669"/>
    <property type="project" value="InterPro"/>
</dbReference>
<gene>
    <name evidence="22" type="ORF">AARE701A_LOCUS6661</name>
</gene>
<comment type="subunit">
    <text evidence="4">Monomer.</text>
</comment>
<proteinExistence type="inferred from homology"/>
<feature type="compositionally biased region" description="Basic and acidic residues" evidence="18">
    <location>
        <begin position="988"/>
        <end position="1003"/>
    </location>
</feature>
<evidence type="ECO:0000256" key="7">
    <source>
        <dbReference type="ARBA" id="ARBA00022692"/>
    </source>
</evidence>
<feature type="transmembrane region" description="Helical" evidence="19">
    <location>
        <begin position="248"/>
        <end position="267"/>
    </location>
</feature>
<evidence type="ECO:0000256" key="5">
    <source>
        <dbReference type="ARBA" id="ARBA00022448"/>
    </source>
</evidence>
<dbReference type="SUPFAM" id="SSF54695">
    <property type="entry name" value="POZ domain"/>
    <property type="match status" value="1"/>
</dbReference>
<evidence type="ECO:0000256" key="3">
    <source>
        <dbReference type="ARBA" id="ARBA00006375"/>
    </source>
</evidence>
<evidence type="ECO:0000256" key="13">
    <source>
        <dbReference type="ARBA" id="ARBA00024143"/>
    </source>
</evidence>
<dbReference type="InterPro" id="IPR011333">
    <property type="entry name" value="SKP1/BTB/POZ_sf"/>
</dbReference>
<evidence type="ECO:0000256" key="2">
    <source>
        <dbReference type="ARBA" id="ARBA00004906"/>
    </source>
</evidence>
<name>A0A8S1ZUR2_ARAAE</name>
<organism evidence="22 23">
    <name type="scientific">Arabidopsis arenosa</name>
    <name type="common">Sand rock-cress</name>
    <name type="synonym">Cardaminopsis arenosa</name>
    <dbReference type="NCBI Taxonomy" id="38785"/>
    <lineage>
        <taxon>Eukaryota</taxon>
        <taxon>Viridiplantae</taxon>
        <taxon>Streptophyta</taxon>
        <taxon>Embryophyta</taxon>
        <taxon>Tracheophyta</taxon>
        <taxon>Spermatophyta</taxon>
        <taxon>Magnoliopsida</taxon>
        <taxon>eudicotyledons</taxon>
        <taxon>Gunneridae</taxon>
        <taxon>Pentapetalae</taxon>
        <taxon>rosids</taxon>
        <taxon>malvids</taxon>
        <taxon>Brassicales</taxon>
        <taxon>Brassicaceae</taxon>
        <taxon>Camelineae</taxon>
        <taxon>Arabidopsis</taxon>
    </lineage>
</organism>
<feature type="domain" description="NPH3" evidence="21">
    <location>
        <begin position="596"/>
        <end position="876"/>
    </location>
</feature>